<organism evidence="2">
    <name type="scientific">Rhodymenia pseudopalmata</name>
    <name type="common">Red alga</name>
    <dbReference type="NCBI Taxonomy" id="31502"/>
    <lineage>
        <taxon>Eukaryota</taxon>
        <taxon>Rhodophyta</taxon>
        <taxon>Florideophyceae</taxon>
        <taxon>Rhodymeniophycidae</taxon>
        <taxon>Rhodymeniales</taxon>
        <taxon>Rhodymeniaceae</taxon>
        <taxon>Rhodymenia</taxon>
    </lineage>
</organism>
<accession>A0A1C9C7K8</accession>
<reference evidence="2" key="1">
    <citation type="journal article" date="2016" name="BMC Biol.">
        <title>Parallel evolution of highly conserved plastid genome architecture in red seaweeds and seed plants.</title>
        <authorList>
            <person name="Lee J."/>
            <person name="Cho C.H."/>
            <person name="Park S.I."/>
            <person name="Choi J.W."/>
            <person name="Song H.S."/>
            <person name="West J.A."/>
            <person name="Bhattacharya D."/>
            <person name="Yoon H.S."/>
        </authorList>
    </citation>
    <scope>NUCLEOTIDE SEQUENCE</scope>
</reference>
<evidence type="ECO:0000313" key="2">
    <source>
        <dbReference type="EMBL" id="AOM64361.1"/>
    </source>
</evidence>
<dbReference type="AlphaFoldDB" id="A0A1C9C7K8"/>
<keyword evidence="2" id="KW-0934">Plastid</keyword>
<sequence length="178" mass="20562">MEFNNAHGLKEGAKVLMRGIDVGCIHSIKMDFNSILILVHIKSSKIFIPKNCIIETSQTGLLSESVIDIIPLESISSFEASHLDIFSEDCPKSSLICHSNYLYGHRGLNYDDLVRSATRISQRFDDPRFFNSFYIFIQNILNVSNELIYVTNDFANISNLFYYTLRHFLLKIIFFKYE</sequence>
<dbReference type="GeneID" id="29069486"/>
<dbReference type="EMBL" id="KX284709">
    <property type="protein sequence ID" value="AOM64361.1"/>
    <property type="molecule type" value="Genomic_DNA"/>
</dbReference>
<dbReference type="InterPro" id="IPR003399">
    <property type="entry name" value="Mce/MlaD"/>
</dbReference>
<evidence type="ECO:0000259" key="1">
    <source>
        <dbReference type="Pfam" id="PF02470"/>
    </source>
</evidence>
<protein>
    <recommendedName>
        <fullName evidence="1">Mce/MlaD domain-containing protein</fullName>
    </recommendedName>
</protein>
<dbReference type="PANTHER" id="PTHR34675">
    <property type="entry name" value="PROTEIN TRIGALACTOSYLDIACYLGLYCEROL 2, CHLOROPLASTIC"/>
    <property type="match status" value="1"/>
</dbReference>
<gene>
    <name evidence="2" type="primary">ycf22</name>
    <name evidence="2" type="ORF">Rhodyp_083</name>
</gene>
<proteinExistence type="predicted"/>
<dbReference type="PANTHER" id="PTHR34675:SF1">
    <property type="entry name" value="PROTEIN TRIGALACTOSYLDIACYLGLYCEROL 2, CHLOROPLASTIC"/>
    <property type="match status" value="1"/>
</dbReference>
<dbReference type="Pfam" id="PF02470">
    <property type="entry name" value="MlaD"/>
    <property type="match status" value="1"/>
</dbReference>
<dbReference type="RefSeq" id="YP_009293679.1">
    <property type="nucleotide sequence ID" value="NC_031144.1"/>
</dbReference>
<geneLocation type="plastid" evidence="2"/>
<feature type="domain" description="Mce/MlaD" evidence="1">
    <location>
        <begin position="1"/>
        <end position="71"/>
    </location>
</feature>
<name>A0A1C9C7K8_RHOPU</name>
<dbReference type="InterPro" id="IPR039342">
    <property type="entry name" value="TGD2-like"/>
</dbReference>